<protein>
    <submittedName>
        <fullName evidence="5">Spaetzle domain-containing protein</fullName>
    </submittedName>
</protein>
<dbReference type="STRING" id="13249.T1I9Y9"/>
<evidence type="ECO:0000256" key="4">
    <source>
        <dbReference type="SAM" id="MobiDB-lite"/>
    </source>
</evidence>
<dbReference type="eggNOG" id="ENOG502RZ0W">
    <property type="taxonomic scope" value="Eukaryota"/>
</dbReference>
<feature type="compositionally biased region" description="Low complexity" evidence="4">
    <location>
        <begin position="210"/>
        <end position="222"/>
    </location>
</feature>
<dbReference type="InterPro" id="IPR032104">
    <property type="entry name" value="Spaetzle"/>
</dbReference>
<evidence type="ECO:0000313" key="5">
    <source>
        <dbReference type="EnsemblMetazoa" id="RPRC013110-PA"/>
    </source>
</evidence>
<dbReference type="PANTHER" id="PTHR23199:SF12">
    <property type="entry name" value="NEUROTROPHIN 1-RELATED"/>
    <property type="match status" value="1"/>
</dbReference>
<dbReference type="EnsemblMetazoa" id="RPRC013110-RA">
    <property type="protein sequence ID" value="RPRC013110-PA"/>
    <property type="gene ID" value="RPRC013110"/>
</dbReference>
<organism evidence="5 6">
    <name type="scientific">Rhodnius prolixus</name>
    <name type="common">Triatomid bug</name>
    <dbReference type="NCBI Taxonomy" id="13249"/>
    <lineage>
        <taxon>Eukaryota</taxon>
        <taxon>Metazoa</taxon>
        <taxon>Ecdysozoa</taxon>
        <taxon>Arthropoda</taxon>
        <taxon>Hexapoda</taxon>
        <taxon>Insecta</taxon>
        <taxon>Pterygota</taxon>
        <taxon>Neoptera</taxon>
        <taxon>Paraneoptera</taxon>
        <taxon>Hemiptera</taxon>
        <taxon>Heteroptera</taxon>
        <taxon>Panheteroptera</taxon>
        <taxon>Cimicomorpha</taxon>
        <taxon>Reduviidae</taxon>
        <taxon>Triatominae</taxon>
        <taxon>Rhodnius</taxon>
    </lineage>
</organism>
<dbReference type="Gene3D" id="2.10.90.10">
    <property type="entry name" value="Cystine-knot cytokines"/>
    <property type="match status" value="1"/>
</dbReference>
<dbReference type="GO" id="GO:0005615">
    <property type="term" value="C:extracellular space"/>
    <property type="evidence" value="ECO:0007669"/>
    <property type="project" value="UniProtKB-ARBA"/>
</dbReference>
<keyword evidence="6" id="KW-1185">Reference proteome</keyword>
<keyword evidence="1" id="KW-0732">Signal</keyword>
<name>T1I9Y9_RHOPR</name>
<dbReference type="HOGENOM" id="CLU_790434_0_0_1"/>
<dbReference type="InParanoid" id="T1I9Y9"/>
<dbReference type="EMBL" id="ACPB03005140">
    <property type="status" value="NOT_ANNOTATED_CDS"/>
    <property type="molecule type" value="Genomic_DNA"/>
</dbReference>
<evidence type="ECO:0000256" key="2">
    <source>
        <dbReference type="ARBA" id="ARBA00023157"/>
    </source>
</evidence>
<feature type="region of interest" description="Disordered" evidence="4">
    <location>
        <begin position="202"/>
        <end position="259"/>
    </location>
</feature>
<dbReference type="GO" id="GO:0045087">
    <property type="term" value="P:innate immune response"/>
    <property type="evidence" value="ECO:0007669"/>
    <property type="project" value="TreeGrafter"/>
</dbReference>
<dbReference type="AlphaFoldDB" id="T1I9Y9"/>
<evidence type="ECO:0000256" key="1">
    <source>
        <dbReference type="ARBA" id="ARBA00022729"/>
    </source>
</evidence>
<dbReference type="InterPro" id="IPR029034">
    <property type="entry name" value="Cystine-knot_cytokine"/>
</dbReference>
<evidence type="ECO:0000313" key="6">
    <source>
        <dbReference type="Proteomes" id="UP000015103"/>
    </source>
</evidence>
<dbReference type="PANTHER" id="PTHR23199">
    <property type="entry name" value="NEUROTROPHIN 1-RELATED"/>
    <property type="match status" value="1"/>
</dbReference>
<dbReference type="GO" id="GO:0021556">
    <property type="term" value="P:central nervous system formation"/>
    <property type="evidence" value="ECO:0007669"/>
    <property type="project" value="TreeGrafter"/>
</dbReference>
<dbReference type="Pfam" id="PF16077">
    <property type="entry name" value="Spaetzle"/>
    <property type="match status" value="1"/>
</dbReference>
<dbReference type="Proteomes" id="UP000015103">
    <property type="component" value="Unassembled WGS sequence"/>
</dbReference>
<dbReference type="InterPro" id="IPR052444">
    <property type="entry name" value="Spz/Toll_ligand-like"/>
</dbReference>
<evidence type="ECO:0000256" key="3">
    <source>
        <dbReference type="ARBA" id="ARBA00023180"/>
    </source>
</evidence>
<sequence>MVTNFCFRILFGNTLIANELCLELNDYPEEAVINTIKKADKPEAFKALLMEPTQLVEAENEPKFLERRQGEVGASTMKKHMCASTVEFARPKKARATSGQWKYIVNTGDYTQTLRLELCTKPESPCTFLAEGVDSQCVQVYNYHRLLTWDETSGLTMDVFKVPTCCSCRVLGYGGIPFHLQTLEATTLSNIVDHPDTNLVGNEETSSVRLPPLSLTPSQSPPKGIRVRPFVPPKRETARRPGTILHKGPPLPLEGEGNLEDYRYPPFDNTLRRYTRNNTVDRYRVKHGGKLPVSVTPNQRHPALPIDSLHSDSASVHKISPTPILPTTPGNTVPAKRINYSYHPIIDYFRPQLQQHAESRVGLDWTPILKHPHQNVKPKL</sequence>
<keyword evidence="2" id="KW-1015">Disulfide bond</keyword>
<dbReference type="GO" id="GO:0005121">
    <property type="term" value="F:Toll binding"/>
    <property type="evidence" value="ECO:0007669"/>
    <property type="project" value="TreeGrafter"/>
</dbReference>
<proteinExistence type="predicted"/>
<reference evidence="5" key="1">
    <citation type="submission" date="2015-05" db="UniProtKB">
        <authorList>
            <consortium name="EnsemblMetazoa"/>
        </authorList>
    </citation>
    <scope>IDENTIFICATION</scope>
</reference>
<dbReference type="SUPFAM" id="SSF57501">
    <property type="entry name" value="Cystine-knot cytokines"/>
    <property type="match status" value="1"/>
</dbReference>
<dbReference type="VEuPathDB" id="VectorBase:RPRC013110"/>
<keyword evidence="3" id="KW-0325">Glycoprotein</keyword>
<accession>T1I9Y9</accession>
<dbReference type="GO" id="GO:0008083">
    <property type="term" value="F:growth factor activity"/>
    <property type="evidence" value="ECO:0007669"/>
    <property type="project" value="TreeGrafter"/>
</dbReference>